<dbReference type="Pfam" id="PF20137">
    <property type="entry name" value="BubE"/>
    <property type="match status" value="1"/>
</dbReference>
<dbReference type="EMBL" id="FXTN01000006">
    <property type="protein sequence ID" value="SMO73113.1"/>
    <property type="molecule type" value="Genomic_DNA"/>
</dbReference>
<proteinExistence type="predicted"/>
<dbReference type="RefSeq" id="WP_142528545.1">
    <property type="nucleotide sequence ID" value="NZ_FXTN01000006.1"/>
</dbReference>
<reference evidence="1 2" key="1">
    <citation type="submission" date="2017-05" db="EMBL/GenBank/DDBJ databases">
        <authorList>
            <person name="Varghese N."/>
            <person name="Submissions S."/>
        </authorList>
    </citation>
    <scope>NUCLEOTIDE SEQUENCE [LARGE SCALE GENOMIC DNA]</scope>
    <source>
        <strain evidence="1 2">DSM 19036</strain>
    </source>
</reference>
<organism evidence="1 2">
    <name type="scientific">Pedobacter westerhofensis</name>
    <dbReference type="NCBI Taxonomy" id="425512"/>
    <lineage>
        <taxon>Bacteria</taxon>
        <taxon>Pseudomonadati</taxon>
        <taxon>Bacteroidota</taxon>
        <taxon>Sphingobacteriia</taxon>
        <taxon>Sphingobacteriales</taxon>
        <taxon>Sphingobacteriaceae</taxon>
        <taxon>Pedobacter</taxon>
    </lineage>
</organism>
<gene>
    <name evidence="1" type="ORF">SAMN06265348_10619</name>
</gene>
<dbReference type="AlphaFoldDB" id="A0A521DN51"/>
<dbReference type="InterPro" id="IPR045384">
    <property type="entry name" value="DUF6527"/>
</dbReference>
<accession>A0A521DN51</accession>
<sequence length="114" mass="13172">MVMRFLLSVKTFFLGLFRQDKLFKNKYVEMIPENLKPGILYVEGDGSKNQFASFLCPCGCKEEINLNLEPEEEPCWLLEEGAVTDLAPSVWKSNNCKSHFFIRKGKIKWCSDTL</sequence>
<dbReference type="Proteomes" id="UP000320300">
    <property type="component" value="Unassembled WGS sequence"/>
</dbReference>
<evidence type="ECO:0000313" key="1">
    <source>
        <dbReference type="EMBL" id="SMO73113.1"/>
    </source>
</evidence>
<dbReference type="OrthoDB" id="3788717at2"/>
<name>A0A521DN51_9SPHI</name>
<evidence type="ECO:0000313" key="2">
    <source>
        <dbReference type="Proteomes" id="UP000320300"/>
    </source>
</evidence>
<keyword evidence="2" id="KW-1185">Reference proteome</keyword>
<protein>
    <submittedName>
        <fullName evidence="1">Uncharacterized protein</fullName>
    </submittedName>
</protein>